<reference evidence="3" key="1">
    <citation type="submission" date="2025-08" db="UniProtKB">
        <authorList>
            <consortium name="RefSeq"/>
        </authorList>
    </citation>
    <scope>IDENTIFICATION</scope>
</reference>
<evidence type="ECO:0000256" key="1">
    <source>
        <dbReference type="SAM" id="MobiDB-lite"/>
    </source>
</evidence>
<evidence type="ECO:0000313" key="3">
    <source>
        <dbReference type="RefSeq" id="XP_008481530.1"/>
    </source>
</evidence>
<dbReference type="RefSeq" id="XP_008481530.1">
    <property type="nucleotide sequence ID" value="XM_008483308.1"/>
</dbReference>
<protein>
    <submittedName>
        <fullName evidence="3">Glutamate-rich WD repeat-containing protein 1-like</fullName>
    </submittedName>
</protein>
<feature type="region of interest" description="Disordered" evidence="1">
    <location>
        <begin position="1"/>
        <end position="42"/>
    </location>
</feature>
<dbReference type="PANTHER" id="PTHR45903">
    <property type="entry name" value="GLUTAMATE-RICH WD REPEAT-CONTAINING PROTEIN 1"/>
    <property type="match status" value="1"/>
</dbReference>
<dbReference type="PANTHER" id="PTHR45903:SF1">
    <property type="entry name" value="GLUTAMATE-RICH WD REPEAT-CONTAINING PROTEIN 1"/>
    <property type="match status" value="1"/>
</dbReference>
<dbReference type="InterPro" id="IPR015943">
    <property type="entry name" value="WD40/YVTN_repeat-like_dom_sf"/>
</dbReference>
<dbReference type="AlphaFoldDB" id="A0A1S3DH28"/>
<sequence length="154" mass="17196">MKVKGVAMKIDMSNLTSTEEDNERELEDDESEGSGDEDRRKDPVMNSYFIRHRGCINRVRTCQYGSTTLAGVWGEVGKVGIWDLKTALQTVDDPFQLAEHNKKRGKGPGIPTPPLFSFSGHLTEGFAMDWSSTEPDLVRNTSYVNNSLKWGKGP</sequence>
<organism evidence="2 3">
    <name type="scientific">Diaphorina citri</name>
    <name type="common">Asian citrus psyllid</name>
    <dbReference type="NCBI Taxonomy" id="121845"/>
    <lineage>
        <taxon>Eukaryota</taxon>
        <taxon>Metazoa</taxon>
        <taxon>Ecdysozoa</taxon>
        <taxon>Arthropoda</taxon>
        <taxon>Hexapoda</taxon>
        <taxon>Insecta</taxon>
        <taxon>Pterygota</taxon>
        <taxon>Neoptera</taxon>
        <taxon>Paraneoptera</taxon>
        <taxon>Hemiptera</taxon>
        <taxon>Sternorrhyncha</taxon>
        <taxon>Psylloidea</taxon>
        <taxon>Psyllidae</taxon>
        <taxon>Diaphorininae</taxon>
        <taxon>Diaphorina</taxon>
    </lineage>
</organism>
<dbReference type="Proteomes" id="UP000079169">
    <property type="component" value="Unplaced"/>
</dbReference>
<dbReference type="KEGG" id="dci:103518247"/>
<keyword evidence="2" id="KW-1185">Reference proteome</keyword>
<dbReference type="GO" id="GO:0042254">
    <property type="term" value="P:ribosome biogenesis"/>
    <property type="evidence" value="ECO:0007669"/>
    <property type="project" value="TreeGrafter"/>
</dbReference>
<dbReference type="GO" id="GO:0005730">
    <property type="term" value="C:nucleolus"/>
    <property type="evidence" value="ECO:0007669"/>
    <property type="project" value="TreeGrafter"/>
</dbReference>
<dbReference type="PaxDb" id="121845-A0A1S3DH28"/>
<accession>A0A1S3DH28</accession>
<dbReference type="STRING" id="121845.A0A1S3DH28"/>
<gene>
    <name evidence="3" type="primary">LOC103518247</name>
</gene>
<feature type="compositionally biased region" description="Acidic residues" evidence="1">
    <location>
        <begin position="18"/>
        <end position="35"/>
    </location>
</feature>
<dbReference type="Gene3D" id="2.130.10.10">
    <property type="entry name" value="YVTN repeat-like/Quinoprotein amine dehydrogenase"/>
    <property type="match status" value="1"/>
</dbReference>
<proteinExistence type="predicted"/>
<name>A0A1S3DH28_DIACI</name>
<evidence type="ECO:0000313" key="2">
    <source>
        <dbReference type="Proteomes" id="UP000079169"/>
    </source>
</evidence>
<dbReference type="GeneID" id="103518247"/>
<dbReference type="InterPro" id="IPR051972">
    <property type="entry name" value="Glutamate-rich_WD_repeat"/>
</dbReference>